<keyword evidence="5 6" id="KW-0472">Membrane</keyword>
<evidence type="ECO:0000256" key="6">
    <source>
        <dbReference type="SAM" id="Phobius"/>
    </source>
</evidence>
<keyword evidence="4 6" id="KW-1133">Transmembrane helix</keyword>
<dbReference type="Pfam" id="PF02683">
    <property type="entry name" value="DsbD_TM"/>
    <property type="match status" value="1"/>
</dbReference>
<evidence type="ECO:0000313" key="11">
    <source>
        <dbReference type="Proteomes" id="UP001597294"/>
    </source>
</evidence>
<evidence type="ECO:0000259" key="8">
    <source>
        <dbReference type="Pfam" id="PF02683"/>
    </source>
</evidence>
<feature type="transmembrane region" description="Helical" evidence="6">
    <location>
        <begin position="529"/>
        <end position="548"/>
    </location>
</feature>
<dbReference type="Proteomes" id="UP001597294">
    <property type="component" value="Unassembled WGS sequence"/>
</dbReference>
<evidence type="ECO:0000256" key="7">
    <source>
        <dbReference type="SAM" id="SignalP"/>
    </source>
</evidence>
<dbReference type="InterPro" id="IPR035671">
    <property type="entry name" value="DsbD_gamma"/>
</dbReference>
<proteinExistence type="predicted"/>
<feature type="signal peptide" evidence="7">
    <location>
        <begin position="1"/>
        <end position="34"/>
    </location>
</feature>
<feature type="chain" id="PRO_5047344768" evidence="7">
    <location>
        <begin position="35"/>
        <end position="702"/>
    </location>
</feature>
<feature type="transmembrane region" description="Helical" evidence="6">
    <location>
        <begin position="391"/>
        <end position="418"/>
    </location>
</feature>
<feature type="transmembrane region" description="Helical" evidence="6">
    <location>
        <begin position="468"/>
        <end position="490"/>
    </location>
</feature>
<evidence type="ECO:0000256" key="1">
    <source>
        <dbReference type="ARBA" id="ARBA00004141"/>
    </source>
</evidence>
<dbReference type="EMBL" id="JBHUII010000001">
    <property type="protein sequence ID" value="MFD2204341.1"/>
    <property type="molecule type" value="Genomic_DNA"/>
</dbReference>
<feature type="transmembrane region" description="Helical" evidence="6">
    <location>
        <begin position="439"/>
        <end position="462"/>
    </location>
</feature>
<organism evidence="10 11">
    <name type="scientific">Kiloniella antarctica</name>
    <dbReference type="NCBI Taxonomy" id="1550907"/>
    <lineage>
        <taxon>Bacteria</taxon>
        <taxon>Pseudomonadati</taxon>
        <taxon>Pseudomonadota</taxon>
        <taxon>Alphaproteobacteria</taxon>
        <taxon>Rhodospirillales</taxon>
        <taxon>Kiloniellaceae</taxon>
        <taxon>Kiloniella</taxon>
    </lineage>
</organism>
<dbReference type="CDD" id="cd02953">
    <property type="entry name" value="DsbDgamma"/>
    <property type="match status" value="1"/>
</dbReference>
<evidence type="ECO:0000259" key="9">
    <source>
        <dbReference type="Pfam" id="PF11412"/>
    </source>
</evidence>
<evidence type="ECO:0000256" key="5">
    <source>
        <dbReference type="ARBA" id="ARBA00023136"/>
    </source>
</evidence>
<gene>
    <name evidence="10" type="ORF">ACFSKO_01895</name>
</gene>
<name>A0ABW5BFY5_9PROT</name>
<evidence type="ECO:0000256" key="3">
    <source>
        <dbReference type="ARBA" id="ARBA00022748"/>
    </source>
</evidence>
<dbReference type="InterPro" id="IPR028250">
    <property type="entry name" value="DsbDN"/>
</dbReference>
<dbReference type="SUPFAM" id="SSF52833">
    <property type="entry name" value="Thioredoxin-like"/>
    <property type="match status" value="1"/>
</dbReference>
<evidence type="ECO:0000313" key="10">
    <source>
        <dbReference type="EMBL" id="MFD2204341.1"/>
    </source>
</evidence>
<keyword evidence="3" id="KW-0201">Cytochrome c-type biogenesis</keyword>
<evidence type="ECO:0000256" key="4">
    <source>
        <dbReference type="ARBA" id="ARBA00022989"/>
    </source>
</evidence>
<protein>
    <submittedName>
        <fullName evidence="10">Protein-disulfide reductase DsbD family protein</fullName>
    </submittedName>
</protein>
<feature type="domain" description="Thiol:disulfide interchange protein DsbD N-terminal" evidence="9">
    <location>
        <begin position="58"/>
        <end position="163"/>
    </location>
</feature>
<feature type="transmembrane region" description="Helical" evidence="6">
    <location>
        <begin position="306"/>
        <end position="330"/>
    </location>
</feature>
<dbReference type="Pfam" id="PF13899">
    <property type="entry name" value="Thioredoxin_7"/>
    <property type="match status" value="1"/>
</dbReference>
<dbReference type="Pfam" id="PF11412">
    <property type="entry name" value="DsbD_N"/>
    <property type="match status" value="1"/>
</dbReference>
<feature type="transmembrane region" description="Helical" evidence="6">
    <location>
        <begin position="502"/>
        <end position="523"/>
    </location>
</feature>
<comment type="caution">
    <text evidence="10">The sequence shown here is derived from an EMBL/GenBank/DDBJ whole genome shotgun (WGS) entry which is preliminary data.</text>
</comment>
<feature type="transmembrane region" description="Helical" evidence="6">
    <location>
        <begin position="351"/>
        <end position="371"/>
    </location>
</feature>
<feature type="domain" description="Cytochrome C biogenesis protein transmembrane" evidence="8">
    <location>
        <begin position="307"/>
        <end position="523"/>
    </location>
</feature>
<reference evidence="11" key="1">
    <citation type="journal article" date="2019" name="Int. J. Syst. Evol. Microbiol.">
        <title>The Global Catalogue of Microorganisms (GCM) 10K type strain sequencing project: providing services to taxonomists for standard genome sequencing and annotation.</title>
        <authorList>
            <consortium name="The Broad Institute Genomics Platform"/>
            <consortium name="The Broad Institute Genome Sequencing Center for Infectious Disease"/>
            <person name="Wu L."/>
            <person name="Ma J."/>
        </authorList>
    </citation>
    <scope>NUCLEOTIDE SEQUENCE [LARGE SCALE GENOMIC DNA]</scope>
    <source>
        <strain evidence="11">CGMCC 4.7192</strain>
    </source>
</reference>
<comment type="subcellular location">
    <subcellularLocation>
        <location evidence="1">Membrane</location>
        <topology evidence="1">Multi-pass membrane protein</topology>
    </subcellularLocation>
</comment>
<dbReference type="Gene3D" id="3.40.30.10">
    <property type="entry name" value="Glutaredoxin"/>
    <property type="match status" value="1"/>
</dbReference>
<dbReference type="InterPro" id="IPR003834">
    <property type="entry name" value="Cyt_c_assmbl_TM_dom"/>
</dbReference>
<evidence type="ECO:0000256" key="2">
    <source>
        <dbReference type="ARBA" id="ARBA00022692"/>
    </source>
</evidence>
<keyword evidence="7" id="KW-0732">Signal</keyword>
<accession>A0ABW5BFY5</accession>
<dbReference type="PANTHER" id="PTHR32234:SF3">
    <property type="entry name" value="SUPPRESSION OF COPPER SENSITIVITY PROTEIN"/>
    <property type="match status" value="1"/>
</dbReference>
<dbReference type="InterPro" id="IPR036249">
    <property type="entry name" value="Thioredoxin-like_sf"/>
</dbReference>
<dbReference type="RefSeq" id="WP_380247823.1">
    <property type="nucleotide sequence ID" value="NZ_JBHUII010000001.1"/>
</dbReference>
<sequence>MVFYNTLKKNLVRVLITCWMLCLGVLTSSANVMASTSPWIDTDFSRIRIVSGQETLGEQGQVMLGLQFELEEGWKTYWRTPGDAGFPVSLTLEGSENLSSWEFFWPVPHRFTLFGLDTFGYSQEVVFPFRIKAQDPSKDVLIKGQVSYLLCQEICIPFDVEVQMRLPAGEAFPSLEESIVSQYVEQVPGLGAEVGLSIENSFLRGEGDQLTLVATGVSKSNPFISPDIIVEGPPGFSFSSPKVKLSDNSTRVEFVIPVSVAKENKGVLEGKLLTLSLIDGVRGAESEKRAQFASGINSSIPTPVEFLTILAIALLGGFILNLMPCVLPVLSLKLLSVIKHEGNDNTELRRSFLFLSLGILTSFWLLAGLAIGLKAAGVSVGWGIQFQQPLFLIAMGGIVTLFAANLFGWFEVFAPAALSDKALTVSDRKGNSGDFLKGMFATLLATPCSAPFLGTAVGFALARGTLEIFGIFTLLGLGMSIPYLLVAIRPEFARILPKPGKWMVWLKTVLGLMLLGTTVWLLSVLFVQVGLVATIVVGALLALGMAALSLKSVAMIHRIIIIGVLALFSMAVPYVLATAPQQATRSDLWQPFEPAQISKLVGEGNIVFVDVTADWCITCQVNKKLVLEKDEIQSRLGQSDVIAMLGDWTLPSEEITAYLKQYDRYGIPFNIVYGPNAPNGIVLSELLSVSEVEKAFDRAASK</sequence>
<feature type="transmembrane region" description="Helical" evidence="6">
    <location>
        <begin position="555"/>
        <end position="576"/>
    </location>
</feature>
<keyword evidence="2 6" id="KW-0812">Transmembrane</keyword>
<keyword evidence="11" id="KW-1185">Reference proteome</keyword>
<dbReference type="PANTHER" id="PTHR32234">
    <property type="entry name" value="THIOL:DISULFIDE INTERCHANGE PROTEIN DSBD"/>
    <property type="match status" value="1"/>
</dbReference>